<dbReference type="SMART" id="SM01411">
    <property type="entry name" value="Ephrin_rec_like"/>
    <property type="match status" value="4"/>
</dbReference>
<dbReference type="EMBL" id="BRXW01000926">
    <property type="protein sequence ID" value="GMH79728.1"/>
    <property type="molecule type" value="Genomic_DNA"/>
</dbReference>
<evidence type="ECO:0000313" key="2">
    <source>
        <dbReference type="Proteomes" id="UP001165122"/>
    </source>
</evidence>
<dbReference type="SUPFAM" id="SSF57184">
    <property type="entry name" value="Growth factor receptor domain"/>
    <property type="match status" value="1"/>
</dbReference>
<comment type="caution">
    <text evidence="1">The sequence shown here is derived from an EMBL/GenBank/DDBJ whole genome shotgun (WGS) entry which is preliminary data.</text>
</comment>
<proteinExistence type="predicted"/>
<accession>A0A9W7EI28</accession>
<reference evidence="2" key="1">
    <citation type="journal article" date="2023" name="Commun. Biol.">
        <title>Genome analysis of Parmales, the sister group of diatoms, reveals the evolutionary specialization of diatoms from phago-mixotrophs to photoautotrophs.</title>
        <authorList>
            <person name="Ban H."/>
            <person name="Sato S."/>
            <person name="Yoshikawa S."/>
            <person name="Yamada K."/>
            <person name="Nakamura Y."/>
            <person name="Ichinomiya M."/>
            <person name="Sato N."/>
            <person name="Blanc-Mathieu R."/>
            <person name="Endo H."/>
            <person name="Kuwata A."/>
            <person name="Ogata H."/>
        </authorList>
    </citation>
    <scope>NUCLEOTIDE SEQUENCE [LARGE SCALE GENOMIC DNA]</scope>
    <source>
        <strain evidence="2">NIES 3700</strain>
    </source>
</reference>
<dbReference type="InterPro" id="IPR009030">
    <property type="entry name" value="Growth_fac_rcpt_cys_sf"/>
</dbReference>
<gene>
    <name evidence="1" type="ORF">TrLO_g15145</name>
</gene>
<feature type="non-terminal residue" evidence="1">
    <location>
        <position position="1"/>
    </location>
</feature>
<dbReference type="PANTHER" id="PTHR46967:SF1">
    <property type="entry name" value="KERATIN-ASSOCIATED PROTEIN 16-1-LIKE"/>
    <property type="match status" value="1"/>
</dbReference>
<evidence type="ECO:0000313" key="1">
    <source>
        <dbReference type="EMBL" id="GMH79728.1"/>
    </source>
</evidence>
<dbReference type="Proteomes" id="UP001165122">
    <property type="component" value="Unassembled WGS sequence"/>
</dbReference>
<evidence type="ECO:0008006" key="3">
    <source>
        <dbReference type="Google" id="ProtNLM"/>
    </source>
</evidence>
<sequence>PPGKIPNENHACVACVAGKSASFGSTSCSNCNKTGEYSSEGAAFCKVSLGGSVPSSNRDGTFECPANEFSEAESDACLPCEDGFHSKKGSSSCSSCLPGERYDFTTEACVQCDLGKFSATGKGTLCFECDASQGFVASSAGSPSCQYCGAGSYASASSNSCKECPASKFSVGGTSFCSSCVLGQFSSDPGSTSCDLCEAGFTPLTNQTG</sequence>
<organism evidence="1 2">
    <name type="scientific">Triparma laevis f. longispina</name>
    <dbReference type="NCBI Taxonomy" id="1714387"/>
    <lineage>
        <taxon>Eukaryota</taxon>
        <taxon>Sar</taxon>
        <taxon>Stramenopiles</taxon>
        <taxon>Ochrophyta</taxon>
        <taxon>Bolidophyceae</taxon>
        <taxon>Parmales</taxon>
        <taxon>Triparmaceae</taxon>
        <taxon>Triparma</taxon>
    </lineage>
</organism>
<name>A0A9W7EI28_9STRA</name>
<keyword evidence="2" id="KW-1185">Reference proteome</keyword>
<dbReference type="PANTHER" id="PTHR46967">
    <property type="entry name" value="INSULIN-LIKE GROWTH FACTOR BINDING PROTEIN,N-TERMINAL"/>
    <property type="match status" value="1"/>
</dbReference>
<dbReference type="Gene3D" id="2.10.50.10">
    <property type="entry name" value="Tumor Necrosis Factor Receptor, subunit A, domain 2"/>
    <property type="match status" value="2"/>
</dbReference>
<feature type="non-terminal residue" evidence="1">
    <location>
        <position position="209"/>
    </location>
</feature>
<protein>
    <recommendedName>
        <fullName evidence="3">Tyrosine-protein kinase ephrin type A/B receptor-like domain-containing protein</fullName>
    </recommendedName>
</protein>
<dbReference type="AlphaFoldDB" id="A0A9W7EI28"/>